<dbReference type="STRING" id="1774969.AUC69_07315"/>
<feature type="compositionally biased region" description="Basic residues" evidence="1">
    <location>
        <begin position="680"/>
        <end position="695"/>
    </location>
</feature>
<keyword evidence="4" id="KW-1185">Reference proteome</keyword>
<feature type="compositionally biased region" description="Low complexity" evidence="1">
    <location>
        <begin position="660"/>
        <end position="671"/>
    </location>
</feature>
<dbReference type="EMBL" id="LPWF01000010">
    <property type="protein sequence ID" value="ODS00997.1"/>
    <property type="molecule type" value="Genomic_DNA"/>
</dbReference>
<feature type="compositionally biased region" description="Gly residues" evidence="1">
    <location>
        <begin position="330"/>
        <end position="342"/>
    </location>
</feature>
<dbReference type="PANTHER" id="PTHR30441">
    <property type="entry name" value="DUF748 DOMAIN-CONTAINING PROTEIN"/>
    <property type="match status" value="1"/>
</dbReference>
<dbReference type="OrthoDB" id="5439561at2"/>
<dbReference type="GO" id="GO:0090313">
    <property type="term" value="P:regulation of protein targeting to membrane"/>
    <property type="evidence" value="ECO:0007669"/>
    <property type="project" value="TreeGrafter"/>
</dbReference>
<organism evidence="3 4">
    <name type="scientific">Methyloceanibacter superfactus</name>
    <dbReference type="NCBI Taxonomy" id="1774969"/>
    <lineage>
        <taxon>Bacteria</taxon>
        <taxon>Pseudomonadati</taxon>
        <taxon>Pseudomonadota</taxon>
        <taxon>Alphaproteobacteria</taxon>
        <taxon>Hyphomicrobiales</taxon>
        <taxon>Hyphomicrobiaceae</taxon>
        <taxon>Methyloceanibacter</taxon>
    </lineage>
</organism>
<reference evidence="3 4" key="1">
    <citation type="journal article" date="2016" name="Environ. Microbiol.">
        <title>New Methyloceanibacter diversity from North Sea sediments includes methanotroph containing solely the soluble methane monooxygenase.</title>
        <authorList>
            <person name="Vekeman B."/>
            <person name="Kerckhof F.M."/>
            <person name="Cremers G."/>
            <person name="de Vos P."/>
            <person name="Vandamme P."/>
            <person name="Boon N."/>
            <person name="Op den Camp H.J."/>
            <person name="Heylen K."/>
        </authorList>
    </citation>
    <scope>NUCLEOTIDE SEQUENCE [LARGE SCALE GENOMIC DNA]</scope>
    <source>
        <strain evidence="3 4">R-67175</strain>
    </source>
</reference>
<dbReference type="RefSeq" id="WP_069440908.1">
    <property type="nucleotide sequence ID" value="NZ_LPWF01000010.1"/>
</dbReference>
<evidence type="ECO:0000259" key="2">
    <source>
        <dbReference type="Pfam" id="PF05170"/>
    </source>
</evidence>
<dbReference type="PANTHER" id="PTHR30441:SF4">
    <property type="entry name" value="PROTEIN ASMA"/>
    <property type="match status" value="1"/>
</dbReference>
<dbReference type="Pfam" id="PF05170">
    <property type="entry name" value="AsmA"/>
    <property type="match status" value="1"/>
</dbReference>
<evidence type="ECO:0000256" key="1">
    <source>
        <dbReference type="SAM" id="MobiDB-lite"/>
    </source>
</evidence>
<dbReference type="AlphaFoldDB" id="A0A1E3W7A7"/>
<comment type="caution">
    <text evidence="3">The sequence shown here is derived from an EMBL/GenBank/DDBJ whole genome shotgun (WGS) entry which is preliminary data.</text>
</comment>
<accession>A0A1E3W7A7</accession>
<dbReference type="InterPro" id="IPR052894">
    <property type="entry name" value="AsmA-related"/>
</dbReference>
<dbReference type="InterPro" id="IPR007844">
    <property type="entry name" value="AsmA"/>
</dbReference>
<gene>
    <name evidence="3" type="ORF">AUC69_07315</name>
</gene>
<dbReference type="Proteomes" id="UP000094472">
    <property type="component" value="Unassembled WGS sequence"/>
</dbReference>
<dbReference type="GO" id="GO:0005886">
    <property type="term" value="C:plasma membrane"/>
    <property type="evidence" value="ECO:0007669"/>
    <property type="project" value="TreeGrafter"/>
</dbReference>
<sequence>MRNQIFAQVESTTGYRIRVSGPVDITLFPSLDLVAEDVGIAQPASGSDAEFATAKTLKFGLMLRGLLDGKMRVTDLTLLDPVIAVPKTQAKAAPAAQPGAVPGAADNAPVGGGDATSVADKLKNLTLDKLVIENGTVILPPSGDTPGKRIERLNLEAALPAYDQPLSFDVAAVVDGKAMQANGSISNFGQFLEGAPARVALTVDAPDTLDAKASMSGTATYQNDILTLSQFSAKSGDKTLSGTAVYQDGTATLSPFTATAGRDTFAGKAIYKDNIVTVSPLRANVRGTLLSGSVRANLANKVPYVEAALAAKTLDVNALTGTAKSKPSSGAGGGGGGNGKSGGAASSAWSNAKIDFSPLKLLNGKFSISAEQLIYDQIKISPVTVQAVLNGGKLNATLSKFNLYNGTGNATIVVDASGKTPAQRVQLTLAKFDARPLLMDAAGFERLEGRGTVSLDLNAYGASQRAIVSALGGKANLEFTDGAIRGVNIAQMMRNLGTGIVEGWQGGEREKTDFASLGASFTVAKGNATTKDLHLIGPLVRMSGTGTVNLPAKHLNFRVDPQLVASLEGQGGKKDLSGLGVPVMIVGPWAKPKIYPDIKGILENPAAAYERFKAFGDGVAKLPGLEKIDKTGALKNVIKDGKVDKDALMDGIGGLLGGSQPQAAPAPAPQATVEPDAAPKAKRTKKSKTAKKKSKKDLQKDAAEEAAKQLLDSFLGN</sequence>
<protein>
    <recommendedName>
        <fullName evidence="2">AsmA domain-containing protein</fullName>
    </recommendedName>
</protein>
<feature type="region of interest" description="Disordered" evidence="1">
    <location>
        <begin position="654"/>
        <end position="702"/>
    </location>
</feature>
<evidence type="ECO:0000313" key="3">
    <source>
        <dbReference type="EMBL" id="ODS00997.1"/>
    </source>
</evidence>
<proteinExistence type="predicted"/>
<feature type="region of interest" description="Disordered" evidence="1">
    <location>
        <begin position="322"/>
        <end position="342"/>
    </location>
</feature>
<evidence type="ECO:0000313" key="4">
    <source>
        <dbReference type="Proteomes" id="UP000094472"/>
    </source>
</evidence>
<name>A0A1E3W7A7_9HYPH</name>
<feature type="domain" description="AsmA" evidence="2">
    <location>
        <begin position="293"/>
        <end position="533"/>
    </location>
</feature>